<feature type="compositionally biased region" description="Low complexity" evidence="1">
    <location>
        <begin position="146"/>
        <end position="174"/>
    </location>
</feature>
<feature type="compositionally biased region" description="Low complexity" evidence="1">
    <location>
        <begin position="203"/>
        <end position="215"/>
    </location>
</feature>
<feature type="compositionally biased region" description="Low complexity" evidence="1">
    <location>
        <begin position="113"/>
        <end position="133"/>
    </location>
</feature>
<protein>
    <recommendedName>
        <fullName evidence="4">Tafazzin</fullName>
    </recommendedName>
</protein>
<dbReference type="OrthoDB" id="5278911at2759"/>
<evidence type="ECO:0000313" key="2">
    <source>
        <dbReference type="EMBL" id="TDZ22699.1"/>
    </source>
</evidence>
<feature type="region of interest" description="Disordered" evidence="1">
    <location>
        <begin position="146"/>
        <end position="235"/>
    </location>
</feature>
<evidence type="ECO:0000256" key="1">
    <source>
        <dbReference type="SAM" id="MobiDB-lite"/>
    </source>
</evidence>
<evidence type="ECO:0008006" key="4">
    <source>
        <dbReference type="Google" id="ProtNLM"/>
    </source>
</evidence>
<accession>A0A484FW38</accession>
<evidence type="ECO:0000313" key="3">
    <source>
        <dbReference type="Proteomes" id="UP000014480"/>
    </source>
</evidence>
<feature type="compositionally biased region" description="Low complexity" evidence="1">
    <location>
        <begin position="89"/>
        <end position="100"/>
    </location>
</feature>
<gene>
    <name evidence="2" type="ORF">Cob_v004198</name>
</gene>
<dbReference type="EMBL" id="AMCV02000009">
    <property type="protein sequence ID" value="TDZ22699.1"/>
    <property type="molecule type" value="Genomic_DNA"/>
</dbReference>
<feature type="region of interest" description="Disordered" evidence="1">
    <location>
        <begin position="89"/>
        <end position="133"/>
    </location>
</feature>
<dbReference type="STRING" id="1213857.A0A484FW38"/>
<keyword evidence="3" id="KW-1185">Reference proteome</keyword>
<dbReference type="AlphaFoldDB" id="A0A484FW38"/>
<reference evidence="3" key="2">
    <citation type="journal article" date="2019" name="Mol. Plant Microbe Interact.">
        <title>Genome sequence resources for four phytopathogenic fungi from the Colletotrichum orbiculare species complex.</title>
        <authorList>
            <person name="Gan P."/>
            <person name="Tsushima A."/>
            <person name="Narusaka M."/>
            <person name="Narusaka Y."/>
            <person name="Takano Y."/>
            <person name="Kubo Y."/>
            <person name="Shirasu K."/>
        </authorList>
    </citation>
    <scope>GENOME REANNOTATION</scope>
    <source>
        <strain evidence="3">104-T / ATCC 96160 / CBS 514.97 / LARS 414 / MAFF 240422</strain>
    </source>
</reference>
<reference evidence="3" key="1">
    <citation type="journal article" date="2013" name="New Phytol.">
        <title>Comparative genomic and transcriptomic analyses reveal the hemibiotrophic stage shift of Colletotrichum fungi.</title>
        <authorList>
            <person name="Gan P."/>
            <person name="Ikeda K."/>
            <person name="Irieda H."/>
            <person name="Narusaka M."/>
            <person name="O'Connell R.J."/>
            <person name="Narusaka Y."/>
            <person name="Takano Y."/>
            <person name="Kubo Y."/>
            <person name="Shirasu K."/>
        </authorList>
    </citation>
    <scope>NUCLEOTIDE SEQUENCE [LARGE SCALE GENOMIC DNA]</scope>
    <source>
        <strain evidence="3">104-T / ATCC 96160 / CBS 514.97 / LARS 414 / MAFF 240422</strain>
    </source>
</reference>
<comment type="caution">
    <text evidence="2">The sequence shown here is derived from an EMBL/GenBank/DDBJ whole genome shotgun (WGS) entry which is preliminary data.</text>
</comment>
<organism evidence="2 3">
    <name type="scientific">Colletotrichum orbiculare (strain 104-T / ATCC 96160 / CBS 514.97 / LARS 414 / MAFF 240422)</name>
    <name type="common">Cucumber anthracnose fungus</name>
    <name type="synonym">Colletotrichum lagenarium</name>
    <dbReference type="NCBI Taxonomy" id="1213857"/>
    <lineage>
        <taxon>Eukaryota</taxon>
        <taxon>Fungi</taxon>
        <taxon>Dikarya</taxon>
        <taxon>Ascomycota</taxon>
        <taxon>Pezizomycotina</taxon>
        <taxon>Sordariomycetes</taxon>
        <taxon>Hypocreomycetidae</taxon>
        <taxon>Glomerellales</taxon>
        <taxon>Glomerellaceae</taxon>
        <taxon>Colletotrichum</taxon>
        <taxon>Colletotrichum orbiculare species complex</taxon>
    </lineage>
</organism>
<proteinExistence type="predicted"/>
<name>A0A484FW38_COLOR</name>
<dbReference type="Proteomes" id="UP000014480">
    <property type="component" value="Unassembled WGS sequence"/>
</dbReference>
<sequence length="589" mass="64133">MGRAGTSDTELAALFGCDVARQSHVDGASPKTDAKCSNFVSAEMDIRYLTSSSPQVKNATSESQRQKFARVCLLNLDIAPSTARLSWAFPSRRPSGSFPSQLPSLAKYSKPQSTAPSSLGASSSASTSVGSKSKGVNELLADLRRSSLASSSRTTLTTTTPTVPPALQHILQIPDLPPQPPRRVPRFDATGRRLPPGPPPPLSWLSRSSSNVSSRAHANDARRTGGALQGLPGSYEPDKGSLMDMLLRGMAMHWHFQRDYDRYYLHTLPTRVRAALVRYVGLWHETGLSAGDLRNILIPPTLDEEDGGQDRHGLGPEDLVSLNCDIYALDLAGSVGNSMTVKELADVIYPRQLAREAPKEVQESWDTADAPSLPPTLLPNLTHLSLAAVPGVSGGPGLSWKQLLSFAAKSPTLTHLSLAYWPEPTLTPNAKATTMVSPEGHVAQYSSTGPYAHTLDDNWSEAVILLRKLSKLWYRLEHLDLTGCSSWWKALKADANGNDAKTSSKVDWCGPWGKVSHLRLRYGYELDANKPFAEKEKIETAAALAKSIEMHIILKRSGQGRFITVDSDRADDVRRKVADIWPSFDDEAD</sequence>